<dbReference type="Proteomes" id="UP000054928">
    <property type="component" value="Unassembled WGS sequence"/>
</dbReference>
<sequence length="55" mass="5976">MSAVLLSLRDLLFEGIYCEQKDTQEREAVVEAPADIKTPFGPAINTPVIASLKEG</sequence>
<accession>A0A0P1B449</accession>
<organism evidence="1 2">
    <name type="scientific">Plasmopara halstedii</name>
    <name type="common">Downy mildew of sunflower</name>
    <dbReference type="NCBI Taxonomy" id="4781"/>
    <lineage>
        <taxon>Eukaryota</taxon>
        <taxon>Sar</taxon>
        <taxon>Stramenopiles</taxon>
        <taxon>Oomycota</taxon>
        <taxon>Peronosporomycetes</taxon>
        <taxon>Peronosporales</taxon>
        <taxon>Peronosporaceae</taxon>
        <taxon>Plasmopara</taxon>
    </lineage>
</organism>
<dbReference type="AlphaFoldDB" id="A0A0P1B449"/>
<evidence type="ECO:0000313" key="1">
    <source>
        <dbReference type="EMBL" id="CEG49553.1"/>
    </source>
</evidence>
<proteinExistence type="predicted"/>
<dbReference type="EMBL" id="CCYD01003090">
    <property type="protein sequence ID" value="CEG49553.1"/>
    <property type="molecule type" value="Genomic_DNA"/>
</dbReference>
<name>A0A0P1B449_PLAHL</name>
<protein>
    <submittedName>
        <fullName evidence="1">Uncharacterized protein</fullName>
    </submittedName>
</protein>
<evidence type="ECO:0000313" key="2">
    <source>
        <dbReference type="Proteomes" id="UP000054928"/>
    </source>
</evidence>
<dbReference type="GeneID" id="36402366"/>
<keyword evidence="2" id="KW-1185">Reference proteome</keyword>
<dbReference type="RefSeq" id="XP_024585922.1">
    <property type="nucleotide sequence ID" value="XM_024720754.1"/>
</dbReference>
<reference evidence="2" key="1">
    <citation type="submission" date="2014-09" db="EMBL/GenBank/DDBJ databases">
        <authorList>
            <person name="Sharma Rahul"/>
            <person name="Thines Marco"/>
        </authorList>
    </citation>
    <scope>NUCLEOTIDE SEQUENCE [LARGE SCALE GENOMIC DNA]</scope>
</reference>